<dbReference type="PROSITE" id="PS50191">
    <property type="entry name" value="CRAL_TRIO"/>
    <property type="match status" value="1"/>
</dbReference>
<name>A0A7I8WAT7_9ANNE</name>
<dbReference type="Gene3D" id="3.40.525.10">
    <property type="entry name" value="CRAL-TRIO lipid binding domain"/>
    <property type="match status" value="1"/>
</dbReference>
<dbReference type="Proteomes" id="UP000549394">
    <property type="component" value="Unassembled WGS sequence"/>
</dbReference>
<feature type="domain" description="CRAL-TRIO" evidence="1">
    <location>
        <begin position="90"/>
        <end position="240"/>
    </location>
</feature>
<dbReference type="InterPro" id="IPR001251">
    <property type="entry name" value="CRAL-TRIO_dom"/>
</dbReference>
<proteinExistence type="predicted"/>
<dbReference type="CDD" id="cd00170">
    <property type="entry name" value="SEC14"/>
    <property type="match status" value="1"/>
</dbReference>
<protein>
    <submittedName>
        <fullName evidence="2">DgyrCDS13496</fullName>
    </submittedName>
</protein>
<reference evidence="2 3" key="1">
    <citation type="submission" date="2020-08" db="EMBL/GenBank/DDBJ databases">
        <authorList>
            <person name="Hejnol A."/>
        </authorList>
    </citation>
    <scope>NUCLEOTIDE SEQUENCE [LARGE SCALE GENOMIC DNA]</scope>
</reference>
<gene>
    <name evidence="2" type="ORF">DGYR_LOCUS12662</name>
</gene>
<dbReference type="GO" id="GO:0012505">
    <property type="term" value="C:endomembrane system"/>
    <property type="evidence" value="ECO:0007669"/>
    <property type="project" value="TreeGrafter"/>
</dbReference>
<dbReference type="SMART" id="SM00516">
    <property type="entry name" value="SEC14"/>
    <property type="match status" value="1"/>
</dbReference>
<dbReference type="InterPro" id="IPR053012">
    <property type="entry name" value="ER-organelle_contact"/>
</dbReference>
<dbReference type="AlphaFoldDB" id="A0A7I8WAT7"/>
<dbReference type="Pfam" id="PF00650">
    <property type="entry name" value="CRAL_TRIO"/>
    <property type="match status" value="1"/>
</dbReference>
<dbReference type="SUPFAM" id="SSF52087">
    <property type="entry name" value="CRAL/TRIO domain"/>
    <property type="match status" value="1"/>
</dbReference>
<dbReference type="EMBL" id="CAJFCJ010000025">
    <property type="protein sequence ID" value="CAD5125254.1"/>
    <property type="molecule type" value="Genomic_DNA"/>
</dbReference>
<evidence type="ECO:0000259" key="1">
    <source>
        <dbReference type="PROSITE" id="PS50191"/>
    </source>
</evidence>
<comment type="caution">
    <text evidence="2">The sequence shown here is derived from an EMBL/GenBank/DDBJ whole genome shotgun (WGS) entry which is preliminary data.</text>
</comment>
<keyword evidence="3" id="KW-1185">Reference proteome</keyword>
<dbReference type="PANTHER" id="PTHR46384:SF1">
    <property type="entry name" value="MOTILE SPERM DOMAIN-CONTAINING PROTEIN 2"/>
    <property type="match status" value="1"/>
</dbReference>
<dbReference type="GO" id="GO:0140284">
    <property type="term" value="C:endoplasmic reticulum-endosome membrane contact site"/>
    <property type="evidence" value="ECO:0007669"/>
    <property type="project" value="TreeGrafter"/>
</dbReference>
<dbReference type="OrthoDB" id="75724at2759"/>
<accession>A0A7I8WAT7</accession>
<evidence type="ECO:0000313" key="2">
    <source>
        <dbReference type="EMBL" id="CAD5125254.1"/>
    </source>
</evidence>
<organism evidence="2 3">
    <name type="scientific">Dimorphilus gyrociliatus</name>
    <dbReference type="NCBI Taxonomy" id="2664684"/>
    <lineage>
        <taxon>Eukaryota</taxon>
        <taxon>Metazoa</taxon>
        <taxon>Spiralia</taxon>
        <taxon>Lophotrochozoa</taxon>
        <taxon>Annelida</taxon>
        <taxon>Polychaeta</taxon>
        <taxon>Polychaeta incertae sedis</taxon>
        <taxon>Dinophilidae</taxon>
        <taxon>Dimorphilus</taxon>
    </lineage>
</organism>
<evidence type="ECO:0000313" key="3">
    <source>
        <dbReference type="Proteomes" id="UP000549394"/>
    </source>
</evidence>
<sequence>MANLNLSPSEVASKVPELRTKFNEKFQSEIASGKFDERDVSRFNSDDAYARCFLRTMKAKGDVDKAVDVVQEAFIMRKEYLVNDFDEDKVPQEIKDRNGIFYRGKDKEGHPILYIDVKQNTASGDEVVLLKCYIAGMFEKHHRTNPEQMCVVFFDMSSAGLSNLNMDITKFIISCFKVAFPAFLAYMINYDMPFILNAAWKVISSLASGDQSKKIQVVKKGDLTRLINKEELWGHLAEKN</sequence>
<dbReference type="InterPro" id="IPR036865">
    <property type="entry name" value="CRAL-TRIO_dom_sf"/>
</dbReference>
<dbReference type="PANTHER" id="PTHR46384">
    <property type="entry name" value="MOTILE SPERM DOMAIN-CONTAINING PROTEIN 2"/>
    <property type="match status" value="1"/>
</dbReference>